<dbReference type="PANTHER" id="PTHR24416:SF617">
    <property type="entry name" value="RET ONCOGENE, ISOFORM A"/>
    <property type="match status" value="1"/>
</dbReference>
<proteinExistence type="predicted"/>
<dbReference type="InterPro" id="IPR008266">
    <property type="entry name" value="Tyr_kinase_AS"/>
</dbReference>
<evidence type="ECO:0000313" key="3">
    <source>
        <dbReference type="Proteomes" id="UP001159427"/>
    </source>
</evidence>
<dbReference type="Pfam" id="PF07714">
    <property type="entry name" value="PK_Tyr_Ser-Thr"/>
    <property type="match status" value="1"/>
</dbReference>
<dbReference type="SUPFAM" id="SSF56112">
    <property type="entry name" value="Protein kinase-like (PK-like)"/>
    <property type="match status" value="1"/>
</dbReference>
<name>A0ABN8T3C5_9CNID</name>
<dbReference type="InterPro" id="IPR011009">
    <property type="entry name" value="Kinase-like_dom_sf"/>
</dbReference>
<dbReference type="PROSITE" id="PS00109">
    <property type="entry name" value="PROTEIN_KINASE_TYR"/>
    <property type="match status" value="1"/>
</dbReference>
<feature type="non-terminal residue" evidence="2">
    <location>
        <position position="1"/>
    </location>
</feature>
<keyword evidence="3" id="KW-1185">Reference proteome</keyword>
<comment type="caution">
    <text evidence="2">The sequence shown here is derived from an EMBL/GenBank/DDBJ whole genome shotgun (WGS) entry which is preliminary data.</text>
</comment>
<dbReference type="InterPro" id="IPR000719">
    <property type="entry name" value="Prot_kinase_dom"/>
</dbReference>
<dbReference type="InterPro" id="IPR001245">
    <property type="entry name" value="Ser-Thr/Tyr_kinase_cat_dom"/>
</dbReference>
<dbReference type="InterPro" id="IPR050122">
    <property type="entry name" value="RTK"/>
</dbReference>
<accession>A0ABN8T3C5</accession>
<reference evidence="2 3" key="1">
    <citation type="submission" date="2022-05" db="EMBL/GenBank/DDBJ databases">
        <authorList>
            <consortium name="Genoscope - CEA"/>
            <person name="William W."/>
        </authorList>
    </citation>
    <scope>NUCLEOTIDE SEQUENCE [LARGE SCALE GENOMIC DNA]</scope>
</reference>
<dbReference type="PANTHER" id="PTHR24416">
    <property type="entry name" value="TYROSINE-PROTEIN KINASE RECEPTOR"/>
    <property type="match status" value="1"/>
</dbReference>
<sequence>PPLVILEFVPHGDLLGYLRKSNGENDDFYDFKSKDVPSKIPERQLYQFSADIARGMEFISAHQLIHRDLAARNILVGEGLRCKITDFGMARDLGREEIYVRRSNGLMPVKWMAVESLINQVYTTESDV</sequence>
<evidence type="ECO:0000313" key="2">
    <source>
        <dbReference type="EMBL" id="CAH3198790.1"/>
    </source>
</evidence>
<dbReference type="Gene3D" id="1.10.510.10">
    <property type="entry name" value="Transferase(Phosphotransferase) domain 1"/>
    <property type="match status" value="1"/>
</dbReference>
<dbReference type="EMBL" id="CALNXI010005926">
    <property type="protein sequence ID" value="CAH3198790.1"/>
    <property type="molecule type" value="Genomic_DNA"/>
</dbReference>
<dbReference type="SMART" id="SM00219">
    <property type="entry name" value="TyrKc"/>
    <property type="match status" value="1"/>
</dbReference>
<gene>
    <name evidence="2" type="ORF">PEVE_00036782</name>
</gene>
<evidence type="ECO:0000259" key="1">
    <source>
        <dbReference type="PROSITE" id="PS50011"/>
    </source>
</evidence>
<feature type="domain" description="Protein kinase" evidence="1">
    <location>
        <begin position="1"/>
        <end position="128"/>
    </location>
</feature>
<dbReference type="InterPro" id="IPR020635">
    <property type="entry name" value="Tyr_kinase_cat_dom"/>
</dbReference>
<organism evidence="2 3">
    <name type="scientific">Porites evermanni</name>
    <dbReference type="NCBI Taxonomy" id="104178"/>
    <lineage>
        <taxon>Eukaryota</taxon>
        <taxon>Metazoa</taxon>
        <taxon>Cnidaria</taxon>
        <taxon>Anthozoa</taxon>
        <taxon>Hexacorallia</taxon>
        <taxon>Scleractinia</taxon>
        <taxon>Fungiina</taxon>
        <taxon>Poritidae</taxon>
        <taxon>Porites</taxon>
    </lineage>
</organism>
<dbReference type="Proteomes" id="UP001159427">
    <property type="component" value="Unassembled WGS sequence"/>
</dbReference>
<protein>
    <recommendedName>
        <fullName evidence="1">Protein kinase domain-containing protein</fullName>
    </recommendedName>
</protein>
<dbReference type="PRINTS" id="PR00109">
    <property type="entry name" value="TYRKINASE"/>
</dbReference>
<dbReference type="PROSITE" id="PS50011">
    <property type="entry name" value="PROTEIN_KINASE_DOM"/>
    <property type="match status" value="1"/>
</dbReference>